<dbReference type="InterPro" id="IPR000182">
    <property type="entry name" value="GNAT_dom"/>
</dbReference>
<dbReference type="Proteomes" id="UP000273145">
    <property type="component" value="Chromosome"/>
</dbReference>
<keyword evidence="1 4" id="KW-0808">Transferase</keyword>
<dbReference type="EMBL" id="CP034248">
    <property type="protein sequence ID" value="AZK45084.1"/>
    <property type="molecule type" value="Genomic_DNA"/>
</dbReference>
<dbReference type="InterPro" id="IPR016181">
    <property type="entry name" value="Acyl_CoA_acyltransferase"/>
</dbReference>
<keyword evidence="2" id="KW-0012">Acyltransferase</keyword>
<feature type="domain" description="N-acetyltransferase" evidence="3">
    <location>
        <begin position="1"/>
        <end position="151"/>
    </location>
</feature>
<dbReference type="CDD" id="cd04301">
    <property type="entry name" value="NAT_SF"/>
    <property type="match status" value="1"/>
</dbReference>
<dbReference type="SUPFAM" id="SSF55729">
    <property type="entry name" value="Acyl-CoA N-acyltransferases (Nat)"/>
    <property type="match status" value="1"/>
</dbReference>
<name>A0A3S8RQ22_9BACL</name>
<dbReference type="GO" id="GO:0016747">
    <property type="term" value="F:acyltransferase activity, transferring groups other than amino-acyl groups"/>
    <property type="evidence" value="ECO:0007669"/>
    <property type="project" value="InterPro"/>
</dbReference>
<dbReference type="PROSITE" id="PS51186">
    <property type="entry name" value="GNAT"/>
    <property type="match status" value="1"/>
</dbReference>
<evidence type="ECO:0000313" key="4">
    <source>
        <dbReference type="EMBL" id="AZK45084.1"/>
    </source>
</evidence>
<reference evidence="4 5" key="1">
    <citation type="submission" date="2018-11" db="EMBL/GenBank/DDBJ databases">
        <title>Genome sequencing of Paenibacillus lentus DSM25539(T).</title>
        <authorList>
            <person name="Kook J.-K."/>
            <person name="Park S.-N."/>
            <person name="Lim Y.K."/>
        </authorList>
    </citation>
    <scope>NUCLEOTIDE SEQUENCE [LARGE SCALE GENOMIC DNA]</scope>
    <source>
        <strain evidence="4 5">DSM 25539</strain>
    </source>
</reference>
<organism evidence="4 5">
    <name type="scientific">Paenibacillus lentus</name>
    <dbReference type="NCBI Taxonomy" id="1338368"/>
    <lineage>
        <taxon>Bacteria</taxon>
        <taxon>Bacillati</taxon>
        <taxon>Bacillota</taxon>
        <taxon>Bacilli</taxon>
        <taxon>Bacillales</taxon>
        <taxon>Paenibacillaceae</taxon>
        <taxon>Paenibacillus</taxon>
    </lineage>
</organism>
<evidence type="ECO:0000313" key="5">
    <source>
        <dbReference type="Proteomes" id="UP000273145"/>
    </source>
</evidence>
<protein>
    <submittedName>
        <fullName evidence="4">GNAT family N-acetyltransferase</fullName>
    </submittedName>
</protein>
<evidence type="ECO:0000256" key="1">
    <source>
        <dbReference type="ARBA" id="ARBA00022679"/>
    </source>
</evidence>
<keyword evidence="5" id="KW-1185">Reference proteome</keyword>
<dbReference type="PANTHER" id="PTHR43800">
    <property type="entry name" value="PEPTIDYL-LYSINE N-ACETYLTRANSFERASE YJAB"/>
    <property type="match status" value="1"/>
</dbReference>
<evidence type="ECO:0000259" key="3">
    <source>
        <dbReference type="PROSITE" id="PS51186"/>
    </source>
</evidence>
<dbReference type="OrthoDB" id="9775804at2"/>
<evidence type="ECO:0000256" key="2">
    <source>
        <dbReference type="ARBA" id="ARBA00023315"/>
    </source>
</evidence>
<dbReference type="AlphaFoldDB" id="A0A3S8RQ22"/>
<accession>A0A3S8RQ22</accession>
<dbReference type="KEGG" id="plen:EIM92_01805"/>
<dbReference type="Pfam" id="PF00583">
    <property type="entry name" value="Acetyltransf_1"/>
    <property type="match status" value="1"/>
</dbReference>
<proteinExistence type="predicted"/>
<dbReference type="RefSeq" id="WP_125081216.1">
    <property type="nucleotide sequence ID" value="NZ_CP034248.1"/>
</dbReference>
<sequence length="151" mass="17499">MDIREFRLRDLESCVALFIEVFNQEPWNDRWSAEKARIYLKDFTETPGFIGIVAEDNRNNLVGLMFGCRRQWWSGDEFWINEMCVDRSIQQSGIGSAMLKYLESTLARKGVENMVLLTNRGIPAEGFYRKNGFDEISRIIFLDKGIGAESK</sequence>
<gene>
    <name evidence="4" type="ORF">EIM92_01805</name>
</gene>
<dbReference type="Gene3D" id="3.40.630.30">
    <property type="match status" value="1"/>
</dbReference>
<dbReference type="PANTHER" id="PTHR43800:SF1">
    <property type="entry name" value="PEPTIDYL-LYSINE N-ACETYLTRANSFERASE YJAB"/>
    <property type="match status" value="1"/>
</dbReference>